<gene>
    <name evidence="1" type="ORF">CH378_16090</name>
</gene>
<comment type="caution">
    <text evidence="1">The sequence shown here is derived from an EMBL/GenBank/DDBJ whole genome shotgun (WGS) entry which is preliminary data.</text>
</comment>
<organism evidence="1 2">
    <name type="scientific">Leptospira kmetyi</name>
    <dbReference type="NCBI Taxonomy" id="408139"/>
    <lineage>
        <taxon>Bacteria</taxon>
        <taxon>Pseudomonadati</taxon>
        <taxon>Spirochaetota</taxon>
        <taxon>Spirochaetia</taxon>
        <taxon>Leptospirales</taxon>
        <taxon>Leptospiraceae</taxon>
        <taxon>Leptospira</taxon>
    </lineage>
</organism>
<dbReference type="Proteomes" id="UP000231919">
    <property type="component" value="Unassembled WGS sequence"/>
</dbReference>
<proteinExistence type="predicted"/>
<protein>
    <recommendedName>
        <fullName evidence="3">Transcriptional regulator</fullName>
    </recommendedName>
</protein>
<sequence>MAKKKIITAKLIEIQKEFKKTNDQMAVIFNCSLPMYGFYKRGEKEIPDYRWDRFEAEFKIRREWVLTNKGPRNVKTQNDILMELGEDAKLLSNLKNLKLSRRLSLLPPNIARKKLKLLHDFLDFYIESLEKVE</sequence>
<reference evidence="1 2" key="1">
    <citation type="submission" date="2017-07" db="EMBL/GenBank/DDBJ databases">
        <title>Leptospira spp. isolated from tropical soils.</title>
        <authorList>
            <person name="Thibeaux R."/>
            <person name="Iraola G."/>
            <person name="Ferres I."/>
            <person name="Bierque E."/>
            <person name="Girault D."/>
            <person name="Soupe-Gilbert M.-E."/>
            <person name="Picardeau M."/>
            <person name="Goarant C."/>
        </authorList>
    </citation>
    <scope>NUCLEOTIDE SEQUENCE [LARGE SCALE GENOMIC DNA]</scope>
    <source>
        <strain evidence="1 2">JW2-C-B1</strain>
    </source>
</reference>
<evidence type="ECO:0000313" key="1">
    <source>
        <dbReference type="EMBL" id="PJZ28721.1"/>
    </source>
</evidence>
<dbReference type="RefSeq" id="WP_100739005.1">
    <property type="nucleotide sequence ID" value="NZ_NPDO01000018.1"/>
</dbReference>
<dbReference type="EMBL" id="NPDP01000033">
    <property type="protein sequence ID" value="PJZ28721.1"/>
    <property type="molecule type" value="Genomic_DNA"/>
</dbReference>
<evidence type="ECO:0008006" key="3">
    <source>
        <dbReference type="Google" id="ProtNLM"/>
    </source>
</evidence>
<evidence type="ECO:0000313" key="2">
    <source>
        <dbReference type="Proteomes" id="UP000231919"/>
    </source>
</evidence>
<accession>A0ABX4N5Z0</accession>
<keyword evidence="2" id="KW-1185">Reference proteome</keyword>
<name>A0ABX4N5Z0_9LEPT</name>